<dbReference type="InterPro" id="IPR024983">
    <property type="entry name" value="CHAT_dom"/>
</dbReference>
<dbReference type="SMART" id="SM00028">
    <property type="entry name" value="TPR"/>
    <property type="match status" value="5"/>
</dbReference>
<evidence type="ECO:0000313" key="4">
    <source>
        <dbReference type="Proteomes" id="UP000319771"/>
    </source>
</evidence>
<dbReference type="Proteomes" id="UP000319771">
    <property type="component" value="Unassembled WGS sequence"/>
</dbReference>
<dbReference type="Pfam" id="PF13424">
    <property type="entry name" value="TPR_12"/>
    <property type="match status" value="2"/>
</dbReference>
<reference evidence="3 4" key="1">
    <citation type="journal article" date="2019" name="Nat. Microbiol.">
        <title>Mediterranean grassland soil C-N compound turnover is dependent on rainfall and depth, and is mediated by genomically divergent microorganisms.</title>
        <authorList>
            <person name="Diamond S."/>
            <person name="Andeer P.F."/>
            <person name="Li Z."/>
            <person name="Crits-Christoph A."/>
            <person name="Burstein D."/>
            <person name="Anantharaman K."/>
            <person name="Lane K.R."/>
            <person name="Thomas B.C."/>
            <person name="Pan C."/>
            <person name="Northen T.R."/>
            <person name="Banfield J.F."/>
        </authorList>
    </citation>
    <scope>NUCLEOTIDE SEQUENCE [LARGE SCALE GENOMIC DNA]</scope>
    <source>
        <strain evidence="3">WS_11</strain>
    </source>
</reference>
<evidence type="ECO:0000259" key="2">
    <source>
        <dbReference type="Pfam" id="PF12770"/>
    </source>
</evidence>
<name>A0A538UE77_UNCEI</name>
<accession>A0A538UE77</accession>
<keyword evidence="1" id="KW-0732">Signal</keyword>
<dbReference type="InterPro" id="IPR011990">
    <property type="entry name" value="TPR-like_helical_dom_sf"/>
</dbReference>
<gene>
    <name evidence="3" type="ORF">E6K81_01705</name>
</gene>
<dbReference type="SUPFAM" id="SSF48452">
    <property type="entry name" value="TPR-like"/>
    <property type="match status" value="2"/>
</dbReference>
<feature type="chain" id="PRO_5022107480" evidence="1">
    <location>
        <begin position="21"/>
        <end position="988"/>
    </location>
</feature>
<evidence type="ECO:0000256" key="1">
    <source>
        <dbReference type="SAM" id="SignalP"/>
    </source>
</evidence>
<feature type="signal peptide" evidence="1">
    <location>
        <begin position="1"/>
        <end position="20"/>
    </location>
</feature>
<organism evidence="3 4">
    <name type="scientific">Eiseniibacteriota bacterium</name>
    <dbReference type="NCBI Taxonomy" id="2212470"/>
    <lineage>
        <taxon>Bacteria</taxon>
        <taxon>Candidatus Eiseniibacteriota</taxon>
    </lineage>
</organism>
<sequence length="988" mass="103713">MRSRARWAPALVALAALALAALPAAGQPYARFAGPDSVLAPAVKASGAQFENAWNALLVAELRATLARADSAARLLALARRVAGAEAAALGSHIAEGAMRLRARWTPEQRRQRVEAAVAESAGTAARDARDFDRADSLLGAALRRYERLGEARRVAWVWGTLGATAFAREDLVAADSLYRQALAARRAIGDDRMVGNALNTLGSVAYRVRRYDDAWRFYQEARAVREQTGERSALGSTLGLLANVAVAQGWPDSAAVYFRGALALTVAQGDSARTFDVVQNLGHMLSVGASPGSALPWFERALTIARQRESAAGQANALTGMGDVLRRQGHFTAALARLEEARDAAAAARDPELLRGALLTAGQVRLNLGDAVGARPPLERALAIADSLGDRDAQGAAYDNLSILAGMEDDPKGAERLGGRALDAAVAAGDSILVNSVTASLGGQAIDRGDFAAAQAWFTRSMAAATEEGQRFIAIHNLGVVASLSNHLDQAEAHFTQALTLARRAGAPDFEWPQVLGLGDVAERRGQFAVALAFDRQAAESIEGLRAEQGAEHQSVALLSERLYAFEALIHLLTRLQPRYPDSAYAAEAFHWSERARARALLDLVAASGGTGSRARPLTLAEAQGLLASDREALLAYSTSDSSTSLWVVKRRAWTHLTLPPRKALRARIEILRRGLADPATAEAKGTRTAARALYRALVEPALPALKGVDHLIVAPDGPLALVPFEALLAADAIADGPAPRGAYLVERYAISYTPSASALATRSGAGAGTGIVALGDPAFAAESTDAGPRLAALPNTAAEVTALGALAGRRPIATLTGRDATRDRLLGLEALPRAALIHVATHGEANQAEPERSGLWMAAAADGSGPGFVSVSDILGLHLGADLVTLSACETGLGRVVRGEGVIGLTRAFLAAGAQSVMVSLWKVNDRSTAVLMERFYRGLLGQGEPGVAALAQAKRALIADPAMRSPFYWAPFVLVGSAGRLTEAR</sequence>
<dbReference type="EMBL" id="VBPB01000021">
    <property type="protein sequence ID" value="TMQ74029.1"/>
    <property type="molecule type" value="Genomic_DNA"/>
</dbReference>
<protein>
    <submittedName>
        <fullName evidence="3">CHAT domain-containing protein</fullName>
    </submittedName>
</protein>
<proteinExistence type="predicted"/>
<evidence type="ECO:0000313" key="3">
    <source>
        <dbReference type="EMBL" id="TMQ74029.1"/>
    </source>
</evidence>
<comment type="caution">
    <text evidence="3">The sequence shown here is derived from an EMBL/GenBank/DDBJ whole genome shotgun (WGS) entry which is preliminary data.</text>
</comment>
<dbReference type="PANTHER" id="PTHR10098:SF108">
    <property type="entry name" value="TETRATRICOPEPTIDE REPEAT PROTEIN 28"/>
    <property type="match status" value="1"/>
</dbReference>
<dbReference type="Pfam" id="PF12770">
    <property type="entry name" value="CHAT"/>
    <property type="match status" value="1"/>
</dbReference>
<dbReference type="InterPro" id="IPR019734">
    <property type="entry name" value="TPR_rpt"/>
</dbReference>
<feature type="domain" description="CHAT" evidence="2">
    <location>
        <begin position="691"/>
        <end position="980"/>
    </location>
</feature>
<dbReference type="PANTHER" id="PTHR10098">
    <property type="entry name" value="RAPSYN-RELATED"/>
    <property type="match status" value="1"/>
</dbReference>
<dbReference type="AlphaFoldDB" id="A0A538UE77"/>
<dbReference type="Gene3D" id="1.25.40.10">
    <property type="entry name" value="Tetratricopeptide repeat domain"/>
    <property type="match status" value="3"/>
</dbReference>